<feature type="compositionally biased region" description="Low complexity" evidence="2">
    <location>
        <begin position="121"/>
        <end position="131"/>
    </location>
</feature>
<dbReference type="InterPro" id="IPR011344">
    <property type="entry name" value="ssDNA-bd"/>
</dbReference>
<dbReference type="SUPFAM" id="SSF50249">
    <property type="entry name" value="Nucleic acid-binding proteins"/>
    <property type="match status" value="1"/>
</dbReference>
<comment type="caution">
    <text evidence="3">The sequence shown here is derived from an EMBL/GenBank/DDBJ whole genome shotgun (WGS) entry which is preliminary data.</text>
</comment>
<dbReference type="PANTHER" id="PTHR10302">
    <property type="entry name" value="SINGLE-STRANDED DNA-BINDING PROTEIN"/>
    <property type="match status" value="1"/>
</dbReference>
<evidence type="ECO:0000256" key="1">
    <source>
        <dbReference type="ARBA" id="ARBA00023125"/>
    </source>
</evidence>
<dbReference type="HAMAP" id="MF_00984">
    <property type="entry name" value="SSB"/>
    <property type="match status" value="1"/>
</dbReference>
<evidence type="ECO:0000313" key="3">
    <source>
        <dbReference type="EMBL" id="KKN92818.1"/>
    </source>
</evidence>
<dbReference type="GO" id="GO:0006260">
    <property type="term" value="P:DNA replication"/>
    <property type="evidence" value="ECO:0007669"/>
    <property type="project" value="InterPro"/>
</dbReference>
<feature type="compositionally biased region" description="Gly residues" evidence="2">
    <location>
        <begin position="109"/>
        <end position="120"/>
    </location>
</feature>
<dbReference type="GO" id="GO:0003697">
    <property type="term" value="F:single-stranded DNA binding"/>
    <property type="evidence" value="ECO:0007669"/>
    <property type="project" value="InterPro"/>
</dbReference>
<gene>
    <name evidence="3" type="ORF">LCGC14_0203450</name>
</gene>
<dbReference type="InterPro" id="IPR000424">
    <property type="entry name" value="Primosome_PriB/ssb"/>
</dbReference>
<reference evidence="3" key="1">
    <citation type="journal article" date="2015" name="Nature">
        <title>Complex archaea that bridge the gap between prokaryotes and eukaryotes.</title>
        <authorList>
            <person name="Spang A."/>
            <person name="Saw J.H."/>
            <person name="Jorgensen S.L."/>
            <person name="Zaremba-Niedzwiedzka K."/>
            <person name="Martijn J."/>
            <person name="Lind A.E."/>
            <person name="van Eijk R."/>
            <person name="Schleper C."/>
            <person name="Guy L."/>
            <person name="Ettema T.J."/>
        </authorList>
    </citation>
    <scope>NUCLEOTIDE SEQUENCE</scope>
</reference>
<name>A0A0F9XL40_9ZZZZ</name>
<proteinExistence type="inferred from homology"/>
<dbReference type="InterPro" id="IPR012340">
    <property type="entry name" value="NA-bd_OB-fold"/>
</dbReference>
<keyword evidence="1" id="KW-0238">DNA-binding</keyword>
<dbReference type="AlphaFoldDB" id="A0A0F9XL40"/>
<sequence>MANYNKVILMGNLTRDPQLSYLPSQTPVVEFGLAINRKWKSQDGEQREETCFVDCKAFGRQAETLNQYMRKGRPILVDGRLQLSQWEDQSGNKRSKLRVVVENFQFLGGGGGGGAGGGDGARAASGGDADGPPATPQDDFSAPGGAGGDDIPF</sequence>
<dbReference type="GO" id="GO:0009295">
    <property type="term" value="C:nucleoid"/>
    <property type="evidence" value="ECO:0007669"/>
    <property type="project" value="TreeGrafter"/>
</dbReference>
<dbReference type="NCBIfam" id="TIGR00621">
    <property type="entry name" value="ssb"/>
    <property type="match status" value="1"/>
</dbReference>
<evidence type="ECO:0000256" key="2">
    <source>
        <dbReference type="SAM" id="MobiDB-lite"/>
    </source>
</evidence>
<organism evidence="3">
    <name type="scientific">marine sediment metagenome</name>
    <dbReference type="NCBI Taxonomy" id="412755"/>
    <lineage>
        <taxon>unclassified sequences</taxon>
        <taxon>metagenomes</taxon>
        <taxon>ecological metagenomes</taxon>
    </lineage>
</organism>
<dbReference type="Gene3D" id="2.40.50.140">
    <property type="entry name" value="Nucleic acid-binding proteins"/>
    <property type="match status" value="1"/>
</dbReference>
<accession>A0A0F9XL40</accession>
<dbReference type="EMBL" id="LAZR01000091">
    <property type="protein sequence ID" value="KKN92818.1"/>
    <property type="molecule type" value="Genomic_DNA"/>
</dbReference>
<protein>
    <recommendedName>
        <fullName evidence="4">Single-stranded DNA-binding protein</fullName>
    </recommendedName>
</protein>
<dbReference type="PANTHER" id="PTHR10302:SF27">
    <property type="entry name" value="SINGLE-STRANDED DNA-BINDING PROTEIN"/>
    <property type="match status" value="1"/>
</dbReference>
<feature type="region of interest" description="Disordered" evidence="2">
    <location>
        <begin position="109"/>
        <end position="153"/>
    </location>
</feature>
<dbReference type="PROSITE" id="PS50935">
    <property type="entry name" value="SSB"/>
    <property type="match status" value="1"/>
</dbReference>
<dbReference type="Pfam" id="PF00436">
    <property type="entry name" value="SSB"/>
    <property type="match status" value="1"/>
</dbReference>
<dbReference type="CDD" id="cd04496">
    <property type="entry name" value="SSB_OBF"/>
    <property type="match status" value="1"/>
</dbReference>
<evidence type="ECO:0008006" key="4">
    <source>
        <dbReference type="Google" id="ProtNLM"/>
    </source>
</evidence>
<feature type="compositionally biased region" description="Gly residues" evidence="2">
    <location>
        <begin position="144"/>
        <end position="153"/>
    </location>
</feature>